<dbReference type="Proteomes" id="UP001140293">
    <property type="component" value="Unassembled WGS sequence"/>
</dbReference>
<dbReference type="AlphaFoldDB" id="A0A9X2YMY4"/>
<dbReference type="InterPro" id="IPR004378">
    <property type="entry name" value="F420H2_quin_Rdtase"/>
</dbReference>
<reference evidence="3" key="1">
    <citation type="submission" date="2020-07" db="EMBL/GenBank/DDBJ databases">
        <authorList>
            <person name="Pettersson B.M.F."/>
            <person name="Behra P.R.K."/>
            <person name="Ramesh M."/>
            <person name="Das S."/>
            <person name="Dasgupta S."/>
            <person name="Kirsebom L.A."/>
        </authorList>
    </citation>
    <scope>NUCLEOTIDE SEQUENCE</scope>
    <source>
        <strain evidence="3">DSM 44615</strain>
    </source>
</reference>
<dbReference type="NCBIfam" id="TIGR00026">
    <property type="entry name" value="hi_GC_TIGR00026"/>
    <property type="match status" value="1"/>
</dbReference>
<dbReference type="InterPro" id="IPR012349">
    <property type="entry name" value="Split_barrel_FMN-bd"/>
</dbReference>
<evidence type="ECO:0000256" key="1">
    <source>
        <dbReference type="ARBA" id="ARBA00008710"/>
    </source>
</evidence>
<gene>
    <name evidence="3" type="ORF">H7I41_08930</name>
</gene>
<dbReference type="GO" id="GO:0070967">
    <property type="term" value="F:coenzyme F420 binding"/>
    <property type="evidence" value="ECO:0007669"/>
    <property type="project" value="TreeGrafter"/>
</dbReference>
<dbReference type="GO" id="GO:0005886">
    <property type="term" value="C:plasma membrane"/>
    <property type="evidence" value="ECO:0007669"/>
    <property type="project" value="TreeGrafter"/>
</dbReference>
<sequence>MVRFGRSPAGQLFARHVAARTDVWLSRASRGRLNSGMFSVPSAPLTTTGARTGLRRTVQIAYFHDGDDVIAIASNFGGERDPAWYRNLVAHPRCTLGGQPFTAREVTDAAEYDRLFAVAERYYGGYADYRARTALIGRRIPILRLTSAENG</sequence>
<proteinExistence type="inferred from homology"/>
<dbReference type="Pfam" id="PF04075">
    <property type="entry name" value="F420H2_quin_red"/>
    <property type="match status" value="1"/>
</dbReference>
<organism evidence="3 4">
    <name type="scientific">[Mycobacterium] manitobense</name>
    <dbReference type="NCBI Taxonomy" id="190147"/>
    <lineage>
        <taxon>Bacteria</taxon>
        <taxon>Bacillati</taxon>
        <taxon>Actinomycetota</taxon>
        <taxon>Actinomycetes</taxon>
        <taxon>Mycobacteriales</taxon>
        <taxon>Mycobacteriaceae</taxon>
        <taxon>Mycolicibacterium</taxon>
    </lineage>
</organism>
<dbReference type="PANTHER" id="PTHR39428:SF1">
    <property type="entry name" value="F420H(2)-DEPENDENT QUINONE REDUCTASE RV1261C"/>
    <property type="match status" value="1"/>
</dbReference>
<keyword evidence="4" id="KW-1185">Reference proteome</keyword>
<accession>A0A9X2YMY4</accession>
<comment type="catalytic activity">
    <reaction evidence="2">
        <text>oxidized coenzyme F420-(gamma-L-Glu)(n) + a quinol + H(+) = reduced coenzyme F420-(gamma-L-Glu)(n) + a quinone</text>
        <dbReference type="Rhea" id="RHEA:39663"/>
        <dbReference type="Rhea" id="RHEA-COMP:12939"/>
        <dbReference type="Rhea" id="RHEA-COMP:14378"/>
        <dbReference type="ChEBI" id="CHEBI:15378"/>
        <dbReference type="ChEBI" id="CHEBI:24646"/>
        <dbReference type="ChEBI" id="CHEBI:132124"/>
        <dbReference type="ChEBI" id="CHEBI:133980"/>
        <dbReference type="ChEBI" id="CHEBI:139511"/>
    </reaction>
</comment>
<evidence type="ECO:0000313" key="4">
    <source>
        <dbReference type="Proteomes" id="UP001140293"/>
    </source>
</evidence>
<comment type="similarity">
    <text evidence="1">Belongs to the F420H(2)-dependent quinone reductase family.</text>
</comment>
<dbReference type="EMBL" id="JACKSJ010000062">
    <property type="protein sequence ID" value="MCV7170044.1"/>
    <property type="molecule type" value="Genomic_DNA"/>
</dbReference>
<evidence type="ECO:0000256" key="2">
    <source>
        <dbReference type="ARBA" id="ARBA00049106"/>
    </source>
</evidence>
<dbReference type="SUPFAM" id="SSF50475">
    <property type="entry name" value="FMN-binding split barrel"/>
    <property type="match status" value="1"/>
</dbReference>
<dbReference type="Gene3D" id="2.30.110.10">
    <property type="entry name" value="Electron Transport, Fmn-binding Protein, Chain A"/>
    <property type="match status" value="1"/>
</dbReference>
<name>A0A9X2YMY4_9MYCO</name>
<reference evidence="3" key="2">
    <citation type="journal article" date="2022" name="BMC Genomics">
        <title>Comparative genome analysis of mycobacteria focusing on tRNA and non-coding RNA.</title>
        <authorList>
            <person name="Behra P.R.K."/>
            <person name="Pettersson B.M.F."/>
            <person name="Ramesh M."/>
            <person name="Das S."/>
            <person name="Dasgupta S."/>
            <person name="Kirsebom L.A."/>
        </authorList>
    </citation>
    <scope>NUCLEOTIDE SEQUENCE</scope>
    <source>
        <strain evidence="3">DSM 44615</strain>
    </source>
</reference>
<evidence type="ECO:0000313" key="3">
    <source>
        <dbReference type="EMBL" id="MCV7170044.1"/>
    </source>
</evidence>
<dbReference type="GO" id="GO:0016491">
    <property type="term" value="F:oxidoreductase activity"/>
    <property type="evidence" value="ECO:0007669"/>
    <property type="project" value="InterPro"/>
</dbReference>
<dbReference type="PANTHER" id="PTHR39428">
    <property type="entry name" value="F420H(2)-DEPENDENT QUINONE REDUCTASE RV1261C"/>
    <property type="match status" value="1"/>
</dbReference>
<protein>
    <submittedName>
        <fullName evidence="3">Nitroreductase family deazaflavin-dependent oxidoreductase</fullName>
    </submittedName>
</protein>
<comment type="caution">
    <text evidence="3">The sequence shown here is derived from an EMBL/GenBank/DDBJ whole genome shotgun (WGS) entry which is preliminary data.</text>
</comment>